<evidence type="ECO:0000313" key="3">
    <source>
        <dbReference type="Proteomes" id="UP001165080"/>
    </source>
</evidence>
<evidence type="ECO:0000256" key="1">
    <source>
        <dbReference type="SAM" id="MobiDB-lite"/>
    </source>
</evidence>
<accession>A0A9W6BSA6</accession>
<dbReference type="AlphaFoldDB" id="A0A9W6BSA6"/>
<dbReference type="Proteomes" id="UP001165080">
    <property type="component" value="Unassembled WGS sequence"/>
</dbReference>
<comment type="caution">
    <text evidence="2">The sequence shown here is derived from an EMBL/GenBank/DDBJ whole genome shotgun (WGS) entry which is preliminary data.</text>
</comment>
<proteinExistence type="predicted"/>
<evidence type="ECO:0000313" key="2">
    <source>
        <dbReference type="EMBL" id="GLC57302.1"/>
    </source>
</evidence>
<dbReference type="OrthoDB" id="513017at2759"/>
<keyword evidence="3" id="KW-1185">Reference proteome</keyword>
<name>A0A9W6BSA6_9CHLO</name>
<feature type="region of interest" description="Disordered" evidence="1">
    <location>
        <begin position="1"/>
        <end position="28"/>
    </location>
</feature>
<organism evidence="2 3">
    <name type="scientific">Pleodorina starrii</name>
    <dbReference type="NCBI Taxonomy" id="330485"/>
    <lineage>
        <taxon>Eukaryota</taxon>
        <taxon>Viridiplantae</taxon>
        <taxon>Chlorophyta</taxon>
        <taxon>core chlorophytes</taxon>
        <taxon>Chlorophyceae</taxon>
        <taxon>CS clade</taxon>
        <taxon>Chlamydomonadales</taxon>
        <taxon>Volvocaceae</taxon>
        <taxon>Pleodorina</taxon>
    </lineage>
</organism>
<reference evidence="2 3" key="1">
    <citation type="journal article" date="2023" name="Commun. Biol.">
        <title>Reorganization of the ancestral sex-determining regions during the evolution of trioecy in Pleodorina starrii.</title>
        <authorList>
            <person name="Takahashi K."/>
            <person name="Suzuki S."/>
            <person name="Kawai-Toyooka H."/>
            <person name="Yamamoto K."/>
            <person name="Hamaji T."/>
            <person name="Ootsuki R."/>
            <person name="Yamaguchi H."/>
            <person name="Kawachi M."/>
            <person name="Higashiyama T."/>
            <person name="Nozaki H."/>
        </authorList>
    </citation>
    <scope>NUCLEOTIDE SEQUENCE [LARGE SCALE GENOMIC DNA]</scope>
    <source>
        <strain evidence="2 3">NIES-4479</strain>
    </source>
</reference>
<protein>
    <submittedName>
        <fullName evidence="2">Uncharacterized protein</fullName>
    </submittedName>
</protein>
<dbReference type="EMBL" id="BRXU01000018">
    <property type="protein sequence ID" value="GLC57302.1"/>
    <property type="molecule type" value="Genomic_DNA"/>
</dbReference>
<sequence>MSNATGFNPKAGRTTTRQHSRATTRSTVVRRPVSFTCSLWRSEGGSERERKDPSKWRSIEELREYLERPQGVPGGFSSFLNWISQNAFGGGTEPRGFAALYRWLLRLTPGTTGYLAGRKVDVAPEVLMRARGSPLVSILLISPEALAVMATKVPGLLAMSVDEAVERLTGLKVLLPSCDISHLVATEPRLYLEAPRVEVEEQLRCSLSLLSSFALPPEVVQEMISHDPGLPWVVTERGLAELRQLWPPDLVDTQALRDSDPRELALAVRALSTRLR</sequence>
<gene>
    <name evidence="2" type="primary">PLEST007969</name>
    <name evidence="2" type="ORF">PLESTB_001209500</name>
</gene>